<dbReference type="HOGENOM" id="CLU_1609140_0_0_5"/>
<evidence type="ECO:0000313" key="1">
    <source>
        <dbReference type="EMBL" id="EEQ93889.1"/>
    </source>
</evidence>
<dbReference type="GO" id="GO:0003676">
    <property type="term" value="F:nucleic acid binding"/>
    <property type="evidence" value="ECO:0007669"/>
    <property type="project" value="InterPro"/>
</dbReference>
<accession>C4WND4</accession>
<reference evidence="1 2" key="1">
    <citation type="submission" date="2009-05" db="EMBL/GenBank/DDBJ databases">
        <authorList>
            <person name="Setubal J.C."/>
            <person name="Boyle S."/>
            <person name="Crasta O.R."/>
            <person name="Gillespie J.J."/>
            <person name="Kenyon R.W."/>
            <person name="Lu J."/>
            <person name="Mane S."/>
            <person name="Nagrani S."/>
            <person name="Shallom J.M."/>
            <person name="Shallom S."/>
            <person name="Shukla M."/>
            <person name="Snyder E.E."/>
            <person name="Sobral B.W."/>
            <person name="Wattam A.R."/>
            <person name="Will R."/>
            <person name="Williams K."/>
            <person name="Yoo H."/>
            <person name="Munk C."/>
            <person name="Tapia R."/>
            <person name="Green L."/>
            <person name="Rogers Y."/>
            <person name="Detter J.C."/>
            <person name="Bruce D."/>
            <person name="Brettin T.S."/>
            <person name="Tsolis R."/>
        </authorList>
    </citation>
    <scope>NUCLEOTIDE SEQUENCE [LARGE SCALE GENOMIC DNA]</scope>
    <source>
        <strain evidence="1 2">LMG 3301</strain>
    </source>
</reference>
<proteinExistence type="predicted"/>
<dbReference type="Proteomes" id="UP000004386">
    <property type="component" value="Unassembled WGS sequence"/>
</dbReference>
<evidence type="ECO:0000313" key="2">
    <source>
        <dbReference type="Proteomes" id="UP000004386"/>
    </source>
</evidence>
<organism evidence="1 2">
    <name type="scientific">Brucella intermedia LMG 3301</name>
    <dbReference type="NCBI Taxonomy" id="641118"/>
    <lineage>
        <taxon>Bacteria</taxon>
        <taxon>Pseudomonadati</taxon>
        <taxon>Pseudomonadota</taxon>
        <taxon>Alphaproteobacteria</taxon>
        <taxon>Hyphomicrobiales</taxon>
        <taxon>Brucellaceae</taxon>
        <taxon>Brucella/Ochrobactrum group</taxon>
        <taxon>Brucella</taxon>
    </lineage>
</organism>
<comment type="caution">
    <text evidence="1">The sequence shown here is derived from an EMBL/GenBank/DDBJ whole genome shotgun (WGS) entry which is preliminary data.</text>
</comment>
<protein>
    <submittedName>
        <fullName evidence="1">Uncharacterized protein</fullName>
    </submittedName>
</protein>
<sequence>MDLFGNCISAPLADNDNRPDYSRLGRYAEFLVCADITKNGYHAIHSDTSGFDVLMIAGHKTYRIQVKSSSIIRRQRAEWRCRISVDRRGGNASRKRELDRRDADILALFHNDLETIVYLPVLPGCGHVKLPVRYLKEAKTIETLQSAISVMDGTTVHYIPEGIPA</sequence>
<name>C4WND4_9HYPH</name>
<dbReference type="EMBL" id="ACQA01000002">
    <property type="protein sequence ID" value="EEQ93889.1"/>
    <property type="molecule type" value="Genomic_DNA"/>
</dbReference>
<gene>
    <name evidence="1" type="ORF">OINT_2001078</name>
</gene>
<dbReference type="AlphaFoldDB" id="C4WND4"/>
<dbReference type="InterPro" id="IPR011856">
    <property type="entry name" value="tRNA_endonuc-like_dom_sf"/>
</dbReference>
<dbReference type="Gene3D" id="3.40.1350.10">
    <property type="match status" value="1"/>
</dbReference>